<proteinExistence type="inferred from homology"/>
<feature type="transmembrane region" description="Helical" evidence="10">
    <location>
        <begin position="205"/>
        <end position="226"/>
    </location>
</feature>
<evidence type="ECO:0000256" key="8">
    <source>
        <dbReference type="ARBA" id="ARBA00022989"/>
    </source>
</evidence>
<feature type="transmembrane region" description="Helical" evidence="10">
    <location>
        <begin position="233"/>
        <end position="253"/>
    </location>
</feature>
<organism evidence="11 12">
    <name type="scientific">Psophocarpus tetragonolobus</name>
    <name type="common">Winged bean</name>
    <name type="synonym">Dolichos tetragonolobus</name>
    <dbReference type="NCBI Taxonomy" id="3891"/>
    <lineage>
        <taxon>Eukaryota</taxon>
        <taxon>Viridiplantae</taxon>
        <taxon>Streptophyta</taxon>
        <taxon>Embryophyta</taxon>
        <taxon>Tracheophyta</taxon>
        <taxon>Spermatophyta</taxon>
        <taxon>Magnoliopsida</taxon>
        <taxon>eudicotyledons</taxon>
        <taxon>Gunneridae</taxon>
        <taxon>Pentapetalae</taxon>
        <taxon>rosids</taxon>
        <taxon>fabids</taxon>
        <taxon>Fabales</taxon>
        <taxon>Fabaceae</taxon>
        <taxon>Papilionoideae</taxon>
        <taxon>50 kb inversion clade</taxon>
        <taxon>NPAAA clade</taxon>
        <taxon>indigoferoid/millettioid clade</taxon>
        <taxon>Phaseoleae</taxon>
        <taxon>Psophocarpus</taxon>
    </lineage>
</organism>
<feature type="transmembrane region" description="Helical" evidence="10">
    <location>
        <begin position="179"/>
        <end position="199"/>
    </location>
</feature>
<evidence type="ECO:0000256" key="6">
    <source>
        <dbReference type="ARBA" id="ARBA00022692"/>
    </source>
</evidence>
<dbReference type="GO" id="GO:0031969">
    <property type="term" value="C:chloroplast membrane"/>
    <property type="evidence" value="ECO:0007669"/>
    <property type="project" value="UniProtKB-SubCell"/>
</dbReference>
<dbReference type="InterPro" id="IPR000537">
    <property type="entry name" value="UbiA_prenyltransferase"/>
</dbReference>
<dbReference type="PANTHER" id="PTHR43009">
    <property type="entry name" value="HOMOGENTISATE SOLANESYLTRANSFERASE, CHLOROPLASTIC"/>
    <property type="match status" value="1"/>
</dbReference>
<evidence type="ECO:0008006" key="13">
    <source>
        <dbReference type="Google" id="ProtNLM"/>
    </source>
</evidence>
<dbReference type="GO" id="GO:0004659">
    <property type="term" value="F:prenyltransferase activity"/>
    <property type="evidence" value="ECO:0007669"/>
    <property type="project" value="InterPro"/>
</dbReference>
<evidence type="ECO:0000256" key="10">
    <source>
        <dbReference type="SAM" id="Phobius"/>
    </source>
</evidence>
<feature type="transmembrane region" description="Helical" evidence="10">
    <location>
        <begin position="313"/>
        <end position="332"/>
    </location>
</feature>
<feature type="transmembrane region" description="Helical" evidence="10">
    <location>
        <begin position="102"/>
        <end position="121"/>
    </location>
</feature>
<dbReference type="CDD" id="cd13960">
    <property type="entry name" value="PT_UbiA_HPT1"/>
    <property type="match status" value="1"/>
</dbReference>
<comment type="similarity">
    <text evidence="2">Belongs to the UbiA prenyltransferase family.</text>
</comment>
<feature type="transmembrane region" description="Helical" evidence="10">
    <location>
        <begin position="133"/>
        <end position="158"/>
    </location>
</feature>
<dbReference type="InterPro" id="IPR044878">
    <property type="entry name" value="UbiA_sf"/>
</dbReference>
<dbReference type="Pfam" id="PF01040">
    <property type="entry name" value="UbiA"/>
    <property type="match status" value="1"/>
</dbReference>
<evidence type="ECO:0000256" key="9">
    <source>
        <dbReference type="ARBA" id="ARBA00023136"/>
    </source>
</evidence>
<evidence type="ECO:0000256" key="1">
    <source>
        <dbReference type="ARBA" id="ARBA00004508"/>
    </source>
</evidence>
<dbReference type="InterPro" id="IPR044502">
    <property type="entry name" value="AtHST-like"/>
</dbReference>
<feature type="transmembrane region" description="Helical" evidence="10">
    <location>
        <begin position="338"/>
        <end position="359"/>
    </location>
</feature>
<evidence type="ECO:0000313" key="11">
    <source>
        <dbReference type="EMBL" id="KAK7395708.1"/>
    </source>
</evidence>
<comment type="caution">
    <text evidence="11">The sequence shown here is derived from an EMBL/GenBank/DDBJ whole genome shotgun (WGS) entry which is preliminary data.</text>
</comment>
<evidence type="ECO:0000313" key="12">
    <source>
        <dbReference type="Proteomes" id="UP001386955"/>
    </source>
</evidence>
<dbReference type="Proteomes" id="UP001386955">
    <property type="component" value="Unassembled WGS sequence"/>
</dbReference>
<keyword evidence="4" id="KW-0934">Plastid</keyword>
<keyword evidence="7" id="KW-0809">Transit peptide</keyword>
<dbReference type="EMBL" id="JAYMYS010000004">
    <property type="protein sequence ID" value="KAK7395708.1"/>
    <property type="molecule type" value="Genomic_DNA"/>
</dbReference>
<evidence type="ECO:0000256" key="7">
    <source>
        <dbReference type="ARBA" id="ARBA00022946"/>
    </source>
</evidence>
<accession>A0AAN9SKZ8</accession>
<keyword evidence="12" id="KW-1185">Reference proteome</keyword>
<evidence type="ECO:0000256" key="5">
    <source>
        <dbReference type="ARBA" id="ARBA00022679"/>
    </source>
</evidence>
<dbReference type="PANTHER" id="PTHR43009:SF6">
    <property type="entry name" value="HOMOGENTISATE PHYTYLTRANSFERASE 1, CHLOROPLASTIC"/>
    <property type="match status" value="1"/>
</dbReference>
<comment type="subcellular location">
    <subcellularLocation>
        <location evidence="1">Plastid</location>
        <location evidence="1">Chloroplast membrane</location>
        <topology evidence="1">Multi-pass membrane protein</topology>
    </subcellularLocation>
</comment>
<dbReference type="AlphaFoldDB" id="A0AAN9SKZ8"/>
<gene>
    <name evidence="11" type="ORF">VNO78_16275</name>
</gene>
<keyword evidence="3" id="KW-0150">Chloroplast</keyword>
<feature type="transmembrane region" description="Helical" evidence="10">
    <location>
        <begin position="265"/>
        <end position="287"/>
    </location>
</feature>
<keyword evidence="5" id="KW-0808">Transferase</keyword>
<reference evidence="11 12" key="1">
    <citation type="submission" date="2024-01" db="EMBL/GenBank/DDBJ databases">
        <title>The genomes of 5 underutilized Papilionoideae crops provide insights into root nodulation and disease resistanc.</title>
        <authorList>
            <person name="Jiang F."/>
        </authorList>
    </citation>
    <scope>NUCLEOTIDE SEQUENCE [LARGE SCALE GENOMIC DNA]</scope>
    <source>
        <strain evidence="11">DUOXIRENSHENG_FW03</strain>
        <tissue evidence="11">Leaves</tissue>
    </source>
</reference>
<name>A0AAN9SKZ8_PSOTE</name>
<keyword evidence="8 10" id="KW-1133">Transmembrane helix</keyword>
<protein>
    <recommendedName>
        <fullName evidence="13">Glycinol 4-dimethylallyltransferase</fullName>
    </recommendedName>
</protein>
<evidence type="ECO:0000256" key="4">
    <source>
        <dbReference type="ARBA" id="ARBA00022640"/>
    </source>
</evidence>
<keyword evidence="9 10" id="KW-0472">Membrane</keyword>
<keyword evidence="6 10" id="KW-0812">Transmembrane</keyword>
<dbReference type="Gene3D" id="1.10.357.140">
    <property type="entry name" value="UbiA prenyltransferase"/>
    <property type="match status" value="1"/>
</dbReference>
<evidence type="ECO:0000256" key="3">
    <source>
        <dbReference type="ARBA" id="ARBA00022528"/>
    </source>
</evidence>
<sequence>MRGNLRWSEHSTNNLYYASSSAPKVSQQERKFQIKSNAMRFQQPSFNHDYKCMKGGSTYQECDKKYVVKAVMKSSFESEPNALNPKKTSDSIKNFLDIFYKFCYPYAMIAIALCTISSSMLPLEKLSDISPSIFIGALQALVPQFLITIYVSAVNQIFDFEIDKINKPYLPLASGQLSFTTVVIIATSCLILSFLLSWVVGSWPLTWNVILSTSIWNVYSINAPLLRWKRHPVLAAICTISVWAFVLPITFFLHMQTFVLKRPVVFPRSLVFYVLFMSFYSMGMALSKDIPDVEGDKINEIDTFSIRLGQKQVFWICVFLFEMAFGMALLGAVSSSFFWIKIVTGLGNIVLASILWHQAKSIDFNNKASTGFFYMLIWKLLYPAYFLLALIR</sequence>
<evidence type="ECO:0000256" key="2">
    <source>
        <dbReference type="ARBA" id="ARBA00005985"/>
    </source>
</evidence>
<feature type="transmembrane region" description="Helical" evidence="10">
    <location>
        <begin position="371"/>
        <end position="391"/>
    </location>
</feature>